<dbReference type="AlphaFoldDB" id="A0A4S3ZYR1"/>
<comment type="caution">
    <text evidence="1">The sequence shown here is derived from an EMBL/GenBank/DDBJ whole genome shotgun (WGS) entry which is preliminary data.</text>
</comment>
<evidence type="ECO:0000313" key="1">
    <source>
        <dbReference type="EMBL" id="THF50776.1"/>
    </source>
</evidence>
<organism evidence="1 2">
    <name type="scientific">Allorhizobium terrae</name>
    <dbReference type="NCBI Taxonomy" id="1848972"/>
    <lineage>
        <taxon>Bacteria</taxon>
        <taxon>Pseudomonadati</taxon>
        <taxon>Pseudomonadota</taxon>
        <taxon>Alphaproteobacteria</taxon>
        <taxon>Hyphomicrobiales</taxon>
        <taxon>Rhizobiaceae</taxon>
        <taxon>Rhizobium/Agrobacterium group</taxon>
        <taxon>Allorhizobium</taxon>
    </lineage>
</organism>
<dbReference type="RefSeq" id="WP_190235592.1">
    <property type="nucleotide sequence ID" value="NZ_SSOA01000003.1"/>
</dbReference>
<proteinExistence type="predicted"/>
<gene>
    <name evidence="1" type="ORF">E6C51_07950</name>
</gene>
<dbReference type="EMBL" id="SSOA01000003">
    <property type="protein sequence ID" value="THF50776.1"/>
    <property type="molecule type" value="Genomic_DNA"/>
</dbReference>
<keyword evidence="2" id="KW-1185">Reference proteome</keyword>
<accession>A0A4S3ZYR1</accession>
<reference evidence="1 2" key="1">
    <citation type="submission" date="2019-04" db="EMBL/GenBank/DDBJ databases">
        <title>Rhizobium terrae sp. nov., isolated from a paddy soil.</title>
        <authorList>
            <person name="Lin S.-Y."/>
            <person name="Hameed A."/>
            <person name="Huang H.-I."/>
            <person name="Young C.-C."/>
        </authorList>
    </citation>
    <scope>NUCLEOTIDE SEQUENCE [LARGE SCALE GENOMIC DNA]</scope>
    <source>
        <strain evidence="1 2">CC-HIH110</strain>
    </source>
</reference>
<dbReference type="Proteomes" id="UP000310754">
    <property type="component" value="Unassembled WGS sequence"/>
</dbReference>
<protein>
    <submittedName>
        <fullName evidence="1">Uncharacterized protein</fullName>
    </submittedName>
</protein>
<sequence>MAQNNQERRQRLREGYIQVIQQMTPNAFITLATNDTGDMSEMTRLIGKFCGMMDREICGHKFHTYSSDKRTNGIFVIEHTKTNIHAHGLLRFPDNSTVDLPLLTARKWNTLTKAGTTNFQPMYDAVGVAGYCTKEMRSFLFDWDQVVVASQFIKH</sequence>
<evidence type="ECO:0000313" key="2">
    <source>
        <dbReference type="Proteomes" id="UP000310754"/>
    </source>
</evidence>
<name>A0A4S3ZYR1_9HYPH</name>